<keyword evidence="5 9" id="KW-0862">Zinc</keyword>
<dbReference type="GO" id="GO:0006508">
    <property type="term" value="P:proteolysis"/>
    <property type="evidence" value="ECO:0007669"/>
    <property type="project" value="UniProtKB-KW"/>
</dbReference>
<reference evidence="14" key="2">
    <citation type="submission" date="2025-09" db="UniProtKB">
        <authorList>
            <consortium name="Ensembl"/>
        </authorList>
    </citation>
    <scope>IDENTIFICATION</scope>
</reference>
<evidence type="ECO:0000259" key="13">
    <source>
        <dbReference type="SMART" id="SM00235"/>
    </source>
</evidence>
<feature type="binding site" evidence="9">
    <location>
        <position position="193"/>
    </location>
    <ligand>
        <name>Ca(2+)</name>
        <dbReference type="ChEBI" id="CHEBI:29108"/>
        <label>3</label>
    </ligand>
</feature>
<dbReference type="CDD" id="cd04278">
    <property type="entry name" value="ZnMc_MMP"/>
    <property type="match status" value="1"/>
</dbReference>
<feature type="signal peptide" evidence="12">
    <location>
        <begin position="1"/>
        <end position="22"/>
    </location>
</feature>
<dbReference type="InterPro" id="IPR001818">
    <property type="entry name" value="Pept_M10_metallopeptidase"/>
</dbReference>
<feature type="binding site" evidence="9">
    <location>
        <position position="196"/>
    </location>
    <ligand>
        <name>Ca(2+)</name>
        <dbReference type="ChEBI" id="CHEBI:29108"/>
        <label>3</label>
    </ligand>
</feature>
<evidence type="ECO:0000256" key="2">
    <source>
        <dbReference type="ARBA" id="ARBA00022670"/>
    </source>
</evidence>
<feature type="binding site" evidence="9">
    <location>
        <position position="156"/>
    </location>
    <ligand>
        <name>Ca(2+)</name>
        <dbReference type="ChEBI" id="CHEBI:29108"/>
        <label>2</label>
    </ligand>
</feature>
<feature type="domain" description="Peptidase metallopeptidase" evidence="13">
    <location>
        <begin position="103"/>
        <end position="259"/>
    </location>
</feature>
<evidence type="ECO:0000256" key="5">
    <source>
        <dbReference type="ARBA" id="ARBA00022833"/>
    </source>
</evidence>
<dbReference type="InterPro" id="IPR033739">
    <property type="entry name" value="M10A_MMP"/>
</dbReference>
<evidence type="ECO:0000256" key="12">
    <source>
        <dbReference type="SAM" id="SignalP"/>
    </source>
</evidence>
<feature type="active site" evidence="8">
    <location>
        <position position="215"/>
    </location>
</feature>
<keyword evidence="15" id="KW-1185">Reference proteome</keyword>
<dbReference type="Pfam" id="PF01471">
    <property type="entry name" value="PG_binding_1"/>
    <property type="match status" value="1"/>
</dbReference>
<dbReference type="Proteomes" id="UP000694546">
    <property type="component" value="Chromosome 13"/>
</dbReference>
<dbReference type="Gene3D" id="2.110.10.10">
    <property type="entry name" value="Hemopexin-like domain"/>
    <property type="match status" value="1"/>
</dbReference>
<evidence type="ECO:0000256" key="1">
    <source>
        <dbReference type="ARBA" id="ARBA00010370"/>
    </source>
</evidence>
<dbReference type="SUPFAM" id="SSF47090">
    <property type="entry name" value="PGBD-like"/>
    <property type="match status" value="1"/>
</dbReference>
<dbReference type="GO" id="GO:0008270">
    <property type="term" value="F:zinc ion binding"/>
    <property type="evidence" value="ECO:0007669"/>
    <property type="project" value="InterPro"/>
</dbReference>
<dbReference type="SMART" id="SM00235">
    <property type="entry name" value="ZnMc"/>
    <property type="match status" value="1"/>
</dbReference>
<evidence type="ECO:0000313" key="15">
    <source>
        <dbReference type="Proteomes" id="UP000694546"/>
    </source>
</evidence>
<keyword evidence="6 9" id="KW-0106">Calcium</keyword>
<keyword evidence="4" id="KW-0378">Hydrolase</keyword>
<dbReference type="AlphaFoldDB" id="A0A8C5C4E9"/>
<evidence type="ECO:0000256" key="10">
    <source>
        <dbReference type="PIRSR" id="PIRSR621190-4"/>
    </source>
</evidence>
<accession>A0A8C5C4E9</accession>
<feature type="binding site" evidence="9">
    <location>
        <position position="214"/>
    </location>
    <ligand>
        <name>Zn(2+)</name>
        <dbReference type="ChEBI" id="CHEBI:29105"/>
        <label>2</label>
        <note>catalytic</note>
    </ligand>
</feature>
<keyword evidence="12" id="KW-0732">Signal</keyword>
<evidence type="ECO:0000256" key="3">
    <source>
        <dbReference type="ARBA" id="ARBA00022723"/>
    </source>
</evidence>
<dbReference type="InterPro" id="IPR002477">
    <property type="entry name" value="Peptidoglycan-bd-like"/>
</dbReference>
<dbReference type="SMART" id="SM00120">
    <property type="entry name" value="HX"/>
    <property type="match status" value="2"/>
</dbReference>
<feature type="repeat" description="Hemopexin" evidence="11">
    <location>
        <begin position="333"/>
        <end position="379"/>
    </location>
</feature>
<dbReference type="InterPro" id="IPR024079">
    <property type="entry name" value="MetalloPept_cat_dom_sf"/>
</dbReference>
<name>A0A8C5C4E9_GADMO</name>
<proteinExistence type="inferred from homology"/>
<dbReference type="GO" id="GO:0030574">
    <property type="term" value="P:collagen catabolic process"/>
    <property type="evidence" value="ECO:0007669"/>
    <property type="project" value="TreeGrafter"/>
</dbReference>
<dbReference type="InterPro" id="IPR021190">
    <property type="entry name" value="Pept_M10A"/>
</dbReference>
<feature type="binding site" evidence="9">
    <location>
        <position position="181"/>
    </location>
    <ligand>
        <name>Zn(2+)</name>
        <dbReference type="ChEBI" id="CHEBI:29105"/>
        <label>1</label>
    </ligand>
</feature>
<dbReference type="PROSITE" id="PS51642">
    <property type="entry name" value="HEMOPEXIN_2"/>
    <property type="match status" value="1"/>
</dbReference>
<dbReference type="Pfam" id="PF00413">
    <property type="entry name" value="Peptidase_M10"/>
    <property type="match status" value="1"/>
</dbReference>
<comment type="similarity">
    <text evidence="1">Belongs to the peptidase M10A family.</text>
</comment>
<protein>
    <recommendedName>
        <fullName evidence="13">Peptidase metallopeptidase domain-containing protein</fullName>
    </recommendedName>
</protein>
<dbReference type="GO" id="GO:0030198">
    <property type="term" value="P:extracellular matrix organization"/>
    <property type="evidence" value="ECO:0007669"/>
    <property type="project" value="TreeGrafter"/>
</dbReference>
<sequence length="495" mass="56353">METLRPLALLVAALFYANSASLERWPELEEAKEYLTKYGYLKNGTDLLDASHLRDVIEALRVFQRVSDVPITGEVDPATLEAMRAPRCGNEDPFNKKTLKYRILSRWRKKSLTYRLYNYTPDMTRAAVQSAIKAAFKYWSDVTPLTFREVTYTRADIRILFHRNDNLCDIPFDGRGGVLAHAKEPEYGVVHFDEAEFWTEGRYYGTNLRIVAAHEIGHALGLGHSQYSQAVMGARYNGYRTNFRLHHDDVKGIQFLYGSKPPKGLESANHLPLPGDPTSGPEQVPDPCTARLDAVMLGPWKKTFAFSGEHVWTVSDQGHNKPLRIHTLWKELPGNLSAVVYSQRTKKAYFLKGRTLWKYSDFVLERGYPKQMTRLPADIDAALYLERNKKLVFIKVGELHYTPYSPYSICCPIHQSVVYTASLSVTKYYLSISHQVLSLHQSPSTVSLSVTKFCLSHKILSLYQSQNTVSLSVTKYCLSISRKILTLYQSQNTVS</sequence>
<evidence type="ECO:0000256" key="9">
    <source>
        <dbReference type="PIRSR" id="PIRSR621190-2"/>
    </source>
</evidence>
<dbReference type="PRINTS" id="PR00138">
    <property type="entry name" value="MATRIXIN"/>
</dbReference>
<evidence type="ECO:0000256" key="6">
    <source>
        <dbReference type="ARBA" id="ARBA00022837"/>
    </source>
</evidence>
<keyword evidence="3 9" id="KW-0479">Metal-binding</keyword>
<feature type="binding site" evidence="9">
    <location>
        <position position="196"/>
    </location>
    <ligand>
        <name>Ca(2+)</name>
        <dbReference type="ChEBI" id="CHEBI:29108"/>
        <label>1</label>
    </ligand>
</feature>
<gene>
    <name evidence="14" type="primary">mmp19</name>
</gene>
<evidence type="ECO:0000256" key="7">
    <source>
        <dbReference type="ARBA" id="ARBA00023049"/>
    </source>
</evidence>
<keyword evidence="7" id="KW-0482">Metalloprotease</keyword>
<feature type="binding site" evidence="9">
    <location>
        <position position="174"/>
    </location>
    <ligand>
        <name>Ca(2+)</name>
        <dbReference type="ChEBI" id="CHEBI:29108"/>
        <label>3</label>
    </ligand>
</feature>
<feature type="binding site" evidence="9">
    <location>
        <position position="122"/>
    </location>
    <ligand>
        <name>Ca(2+)</name>
        <dbReference type="ChEBI" id="CHEBI:29108"/>
        <label>1</label>
    </ligand>
</feature>
<dbReference type="SUPFAM" id="SSF50923">
    <property type="entry name" value="Hemopexin-like domain"/>
    <property type="match status" value="1"/>
</dbReference>
<dbReference type="InterPro" id="IPR036375">
    <property type="entry name" value="Hemopexin-like_dom_sf"/>
</dbReference>
<dbReference type="GeneTree" id="ENSGT00940000158593"/>
<feature type="binding site" evidence="9">
    <location>
        <position position="382"/>
    </location>
    <ligand>
        <name>Ca(2+)</name>
        <dbReference type="ChEBI" id="CHEBI:29108"/>
        <label>5</label>
    </ligand>
</feature>
<evidence type="ECO:0000256" key="8">
    <source>
        <dbReference type="PIRSR" id="PIRSR621190-1"/>
    </source>
</evidence>
<organism evidence="14 15">
    <name type="scientific">Gadus morhua</name>
    <name type="common">Atlantic cod</name>
    <dbReference type="NCBI Taxonomy" id="8049"/>
    <lineage>
        <taxon>Eukaryota</taxon>
        <taxon>Metazoa</taxon>
        <taxon>Chordata</taxon>
        <taxon>Craniata</taxon>
        <taxon>Vertebrata</taxon>
        <taxon>Euteleostomi</taxon>
        <taxon>Actinopterygii</taxon>
        <taxon>Neopterygii</taxon>
        <taxon>Teleostei</taxon>
        <taxon>Neoteleostei</taxon>
        <taxon>Acanthomorphata</taxon>
        <taxon>Zeiogadaria</taxon>
        <taxon>Gadariae</taxon>
        <taxon>Gadiformes</taxon>
        <taxon>Gadoidei</taxon>
        <taxon>Gadidae</taxon>
        <taxon>Gadus</taxon>
    </lineage>
</organism>
<keyword evidence="2" id="KW-0645">Protease</keyword>
<evidence type="ECO:0000256" key="11">
    <source>
        <dbReference type="PROSITE-ProRule" id="PRU01011"/>
    </source>
</evidence>
<dbReference type="SUPFAM" id="SSF55486">
    <property type="entry name" value="Metalloproteases ('zincins'), catalytic domain"/>
    <property type="match status" value="1"/>
</dbReference>
<feature type="binding site" evidence="9">
    <location>
        <position position="293"/>
    </location>
    <ligand>
        <name>Ca(2+)</name>
        <dbReference type="ChEBI" id="CHEBI:29108"/>
        <label>4</label>
    </ligand>
</feature>
<comment type="cofactor">
    <cofactor evidence="9">
        <name>Ca(2+)</name>
        <dbReference type="ChEBI" id="CHEBI:29108"/>
    </cofactor>
    <text evidence="9">Can bind about 5 Ca(2+) ions per subunit.</text>
</comment>
<dbReference type="InterPro" id="IPR018487">
    <property type="entry name" value="Hemopexin-like_repeat"/>
</dbReference>
<comment type="cofactor">
    <cofactor evidence="9">
        <name>Zn(2+)</name>
        <dbReference type="ChEBI" id="CHEBI:29105"/>
    </cofactor>
    <text evidence="9">Binds 2 Zn(2+) ions per subunit.</text>
</comment>
<dbReference type="GO" id="GO:0005615">
    <property type="term" value="C:extracellular space"/>
    <property type="evidence" value="ECO:0007669"/>
    <property type="project" value="TreeGrafter"/>
</dbReference>
<dbReference type="PROSITE" id="PS00024">
    <property type="entry name" value="HEMOPEXIN"/>
    <property type="match status" value="1"/>
</dbReference>
<dbReference type="GO" id="GO:0031012">
    <property type="term" value="C:extracellular matrix"/>
    <property type="evidence" value="ECO:0007669"/>
    <property type="project" value="InterPro"/>
</dbReference>
<dbReference type="Pfam" id="PF00045">
    <property type="entry name" value="Hemopexin"/>
    <property type="match status" value="1"/>
</dbReference>
<feature type="binding site" evidence="9">
    <location>
        <position position="224"/>
    </location>
    <ligand>
        <name>Zn(2+)</name>
        <dbReference type="ChEBI" id="CHEBI:29105"/>
        <label>2</label>
        <note>catalytic</note>
    </ligand>
</feature>
<reference evidence="14" key="1">
    <citation type="submission" date="2025-08" db="UniProtKB">
        <authorList>
            <consortium name="Ensembl"/>
        </authorList>
    </citation>
    <scope>IDENTIFICATION</scope>
</reference>
<dbReference type="InterPro" id="IPR018486">
    <property type="entry name" value="Hemopexin_CS"/>
</dbReference>
<feature type="binding site" evidence="9">
    <location>
        <position position="173"/>
    </location>
    <ligand>
        <name>Ca(2+)</name>
        <dbReference type="ChEBI" id="CHEBI:29108"/>
        <label>3</label>
    </ligand>
</feature>
<dbReference type="InterPro" id="IPR036365">
    <property type="entry name" value="PGBD-like_sf"/>
</dbReference>
<feature type="binding site" evidence="9">
    <location>
        <position position="232"/>
    </location>
    <ligand>
        <name>Zn(2+)</name>
        <dbReference type="ChEBI" id="CHEBI:29105"/>
        <label>2</label>
        <note>catalytic</note>
    </ligand>
</feature>
<feature type="chain" id="PRO_5034538776" description="Peptidase metallopeptidase domain-containing protein" evidence="12">
    <location>
        <begin position="23"/>
        <end position="495"/>
    </location>
</feature>
<evidence type="ECO:0000313" key="14">
    <source>
        <dbReference type="Ensembl" id="ENSGMOP00000056521.1"/>
    </source>
</evidence>
<dbReference type="GO" id="GO:0004222">
    <property type="term" value="F:metalloendopeptidase activity"/>
    <property type="evidence" value="ECO:0007669"/>
    <property type="project" value="InterPro"/>
</dbReference>
<dbReference type="Ensembl" id="ENSGMOT00000046057.1">
    <property type="protein sequence ID" value="ENSGMOP00000056521.1"/>
    <property type="gene ID" value="ENSGMOG00000001993.2"/>
</dbReference>
<feature type="binding site" evidence="9">
    <location>
        <position position="191"/>
    </location>
    <ligand>
        <name>Zn(2+)</name>
        <dbReference type="ChEBI" id="CHEBI:29105"/>
        <label>1</label>
    </ligand>
</feature>
<dbReference type="InterPro" id="IPR006026">
    <property type="entry name" value="Peptidase_Metallo"/>
</dbReference>
<dbReference type="PANTHER" id="PTHR10201:SF166">
    <property type="entry name" value="MATRIX METALLOPROTEINASE-19"/>
    <property type="match status" value="1"/>
</dbReference>
<evidence type="ECO:0000256" key="4">
    <source>
        <dbReference type="ARBA" id="ARBA00022801"/>
    </source>
</evidence>
<feature type="modified residue" description="Phosphotyrosine; by PKDCC" evidence="10">
    <location>
        <position position="368"/>
    </location>
</feature>
<feature type="binding site" description="in inhibited form" evidence="9">
    <location>
        <position position="88"/>
    </location>
    <ligand>
        <name>Zn(2+)</name>
        <dbReference type="ChEBI" id="CHEBI:29105"/>
        <label>2</label>
        <note>catalytic</note>
    </ligand>
</feature>
<feature type="binding site" evidence="9">
    <location>
        <position position="218"/>
    </location>
    <ligand>
        <name>Zn(2+)</name>
        <dbReference type="ChEBI" id="CHEBI:29105"/>
        <label>2</label>
        <note>catalytic</note>
    </ligand>
</feature>
<dbReference type="PANTHER" id="PTHR10201">
    <property type="entry name" value="MATRIX METALLOPROTEINASE"/>
    <property type="match status" value="1"/>
</dbReference>
<dbReference type="Gene3D" id="3.40.390.10">
    <property type="entry name" value="Collagenase (Catalytic Domain)"/>
    <property type="match status" value="1"/>
</dbReference>